<sequence length="62" mass="6001">MGLVGVALADDGPIDVGAGVLANVAGAWQQVSLGDGSLSISRDWAMPTAAPGGVDLAVIGHC</sequence>
<dbReference type="EMBL" id="RIBY02002422">
    <property type="protein sequence ID" value="KAH9815687.1"/>
    <property type="molecule type" value="Genomic_DNA"/>
</dbReference>
<name>A0A9W7VYV1_9PEZI</name>
<evidence type="ECO:0000313" key="2">
    <source>
        <dbReference type="Proteomes" id="UP001138500"/>
    </source>
</evidence>
<protein>
    <submittedName>
        <fullName evidence="1">Uncharacterized protein</fullName>
    </submittedName>
</protein>
<dbReference type="Proteomes" id="UP001138500">
    <property type="component" value="Unassembled WGS sequence"/>
</dbReference>
<keyword evidence="2" id="KW-1185">Reference proteome</keyword>
<reference evidence="1 2" key="1">
    <citation type="journal article" date="2018" name="IMA Fungus">
        <title>IMA Genome-F 10: Nine draft genome sequences of Claviceps purpurea s.lat., including C. arundinis, C. humidiphila, and C. cf. spartinae, pseudomolecules for the pitch canker pathogen Fusarium circinatum, draft genome of Davidsoniella eucalypti, Grosmannia galeiformis, Quambalaria eucalypti, and Teratosphaeria destructans.</title>
        <authorList>
            <person name="Wingfield B.D."/>
            <person name="Liu M."/>
            <person name="Nguyen H.D."/>
            <person name="Lane F.A."/>
            <person name="Morgan S.W."/>
            <person name="De Vos L."/>
            <person name="Wilken P.M."/>
            <person name="Duong T.A."/>
            <person name="Aylward J."/>
            <person name="Coetzee M.P."/>
            <person name="Dadej K."/>
            <person name="De Beer Z.W."/>
            <person name="Findlay W."/>
            <person name="Havenga M."/>
            <person name="Kolarik M."/>
            <person name="Menzies J.G."/>
            <person name="Naidoo K."/>
            <person name="Pochopski O."/>
            <person name="Shoukouhi P."/>
            <person name="Santana Q.C."/>
            <person name="Seifert K.A."/>
            <person name="Soal N."/>
            <person name="Steenkamp E.T."/>
            <person name="Tatham C.T."/>
            <person name="van der Nest M.A."/>
            <person name="Wingfield M.J."/>
        </authorList>
    </citation>
    <scope>NUCLEOTIDE SEQUENCE [LARGE SCALE GENOMIC DNA]</scope>
    <source>
        <strain evidence="1">CMW44962</strain>
    </source>
</reference>
<evidence type="ECO:0000313" key="1">
    <source>
        <dbReference type="EMBL" id="KAH9815687.1"/>
    </source>
</evidence>
<proteinExistence type="predicted"/>
<reference evidence="1 2" key="2">
    <citation type="journal article" date="2021" name="Curr. Genet.">
        <title>Genetic response to nitrogen starvation in the aggressive Eucalyptus foliar pathogen Teratosphaeria destructans.</title>
        <authorList>
            <person name="Havenga M."/>
            <person name="Wingfield B.D."/>
            <person name="Wingfield M.J."/>
            <person name="Dreyer L.L."/>
            <person name="Roets F."/>
            <person name="Aylward J."/>
        </authorList>
    </citation>
    <scope>NUCLEOTIDE SEQUENCE [LARGE SCALE GENOMIC DNA]</scope>
    <source>
        <strain evidence="1">CMW44962</strain>
    </source>
</reference>
<accession>A0A9W7VYV1</accession>
<gene>
    <name evidence="1" type="ORF">Tdes44962_MAKER00935</name>
</gene>
<comment type="caution">
    <text evidence="1">The sequence shown here is derived from an EMBL/GenBank/DDBJ whole genome shotgun (WGS) entry which is preliminary data.</text>
</comment>
<dbReference type="AlphaFoldDB" id="A0A9W7VYV1"/>
<organism evidence="1 2">
    <name type="scientific">Teratosphaeria destructans</name>
    <dbReference type="NCBI Taxonomy" id="418781"/>
    <lineage>
        <taxon>Eukaryota</taxon>
        <taxon>Fungi</taxon>
        <taxon>Dikarya</taxon>
        <taxon>Ascomycota</taxon>
        <taxon>Pezizomycotina</taxon>
        <taxon>Dothideomycetes</taxon>
        <taxon>Dothideomycetidae</taxon>
        <taxon>Mycosphaerellales</taxon>
        <taxon>Teratosphaeriaceae</taxon>
        <taxon>Teratosphaeria</taxon>
    </lineage>
</organism>